<keyword evidence="9 13" id="KW-0234">DNA repair</keyword>
<comment type="similarity">
    <text evidence="13">Belongs to the helicase family. AddA subfamily.</text>
</comment>
<evidence type="ECO:0000256" key="1">
    <source>
        <dbReference type="ARBA" id="ARBA00022722"/>
    </source>
</evidence>
<keyword evidence="8 13" id="KW-0238">DNA-binding</keyword>
<dbReference type="InterPro" id="IPR014017">
    <property type="entry name" value="DNA_helicase_UvrD-like_C"/>
</dbReference>
<evidence type="ECO:0000259" key="17">
    <source>
        <dbReference type="PROSITE" id="PS51198"/>
    </source>
</evidence>
<name>A0ABW5RBM3_9BACL</name>
<evidence type="ECO:0000256" key="6">
    <source>
        <dbReference type="ARBA" id="ARBA00022839"/>
    </source>
</evidence>
<dbReference type="Gene3D" id="3.40.50.300">
    <property type="entry name" value="P-loop containing nucleotide triphosphate hydrolases"/>
    <property type="match status" value="4"/>
</dbReference>
<evidence type="ECO:0000256" key="13">
    <source>
        <dbReference type="HAMAP-Rule" id="MF_01451"/>
    </source>
</evidence>
<dbReference type="InterPro" id="IPR014016">
    <property type="entry name" value="UvrD-like_ATP-bd"/>
</dbReference>
<evidence type="ECO:0000256" key="15">
    <source>
        <dbReference type="SAM" id="Coils"/>
    </source>
</evidence>
<feature type="domain" description="UvrD-like helicase ATP-binding" evidence="17">
    <location>
        <begin position="13"/>
        <end position="505"/>
    </location>
</feature>
<dbReference type="NCBIfam" id="TIGR02785">
    <property type="entry name" value="addA_Gpos"/>
    <property type="match status" value="1"/>
</dbReference>
<dbReference type="InterPro" id="IPR014152">
    <property type="entry name" value="AddA"/>
</dbReference>
<feature type="coiled-coil region" evidence="15">
    <location>
        <begin position="313"/>
        <end position="344"/>
    </location>
</feature>
<evidence type="ECO:0000313" key="20">
    <source>
        <dbReference type="Proteomes" id="UP001597497"/>
    </source>
</evidence>
<evidence type="ECO:0000256" key="14">
    <source>
        <dbReference type="PROSITE-ProRule" id="PRU00560"/>
    </source>
</evidence>
<keyword evidence="15" id="KW-0175">Coiled coil</keyword>
<dbReference type="SUPFAM" id="SSF52980">
    <property type="entry name" value="Restriction endonuclease-like"/>
    <property type="match status" value="1"/>
</dbReference>
<sequence length="1311" mass="149591">METGNRLTRPENSIWTDDQWRAIATRGHDLLVAAAAGSGKTAVLVERIIRTITNPDDPVDVDRLLVATFTKAAADEMRQRIREALESRLDEEKAGLPEYEHIRRQIALIHRAPITTLHSFCLDVVRKHIQQLQLDPKFRIANETEIELIRREVMEELFEAKYEEFAEDLQAPFWAFVDRYSSERSDEGLYFLVEQIYDFARSHPDPTGWVTETARAFGSAGAADGEQWLNSLRLDMRLQLEQATDGLKSALLLCQKPAGPLPYKEQLEQELQDLQRLMNLADPNKGEDWDTLHAAFQQNVFARLQAIRGDEYDKTLQEKAKKLRDQAKETMAKLKEQLFERTREQYMHEMEQLAPLMEVLSGLVLSFADRFQEAKRERNIVDFNDLEHFALAILREEETAGKDVLPSSVALTYQSHFVEILIDEYQDTNRVQETILQLIAKPAPGNRFMVGDVKQSIYRFRLAEPSLFLAKYRSYRSAAQEPSDLPSGSVTEGEKIDLSRNFRSRHEVLDAVNYVFRQLMNEGIAEIAYDKQAELVPGADYPLDEEGTFDTEWLLLERDGAAEEADDSIEPDEDGNEAASNSLGLAQEAQKPEAGEMETAQMEAKLMAMQIRRLVGTDGEPFMVYDRKLKGKRPATYRDIVILMRATQSWAPLLMEEFRQASIPCYADLNAGYFSAGEVEFMLSLLKVIDNPYQDIPIAAVLRSPVYELNAEELAQLRIHVPSGQMFDAVVASARDDAPLSPELKGKLGRFLADLERWRDASKTQTVSQLVTDIYRRTGYYDMVGGFPGGTQRQANLRALFDRAKQYESTSFRGLFRFLRFIEKMLDSGGDLGTARALGEQEDVVRIMSIHKSKGLEFPVVFVAGLGKKFNQQDLNGHFILHKELGFGPKFVDLAHRVSYPSLPNLAIKRKLRWEMLAEEMRVLYVALTRAKEKLYLVGTVRQLDRHIEKWATARQLETLPLEQGRLARAQTYLDWLGPALMRHPAGEGLLNRLASSEGTHSSGFQQGACREATDDRSSWRVHLLDAQQFLQAAAALEDRTQTIMDSLKSASPLPHMSGGLQAEVGERLGWTDPNRRAAELFAKTSVTEMKRMAELHHEPHDSAVELDWDEDRGSFTPKTQTGRLLRRPRFKEEAGMTAVERGTLYHAVMQHIPLQGTVDEQVVQETLAMMLHKRLIHRSQHDAVELNEITGFFRHEVGRRLMESKQVYRELPFSYLLKSGEVYDIEEAHMRAEPVLIQGVVDCLFEDGDGGWVLIDYKTDTLARTSPEQLQERYRIQIQLYRKALQDIIREPIHQAYLYLFDSGEVIEMP</sequence>
<reference evidence="20" key="1">
    <citation type="journal article" date="2019" name="Int. J. Syst. Evol. Microbiol.">
        <title>The Global Catalogue of Microorganisms (GCM) 10K type strain sequencing project: providing services to taxonomists for standard genome sequencing and annotation.</title>
        <authorList>
            <consortium name="The Broad Institute Genomics Platform"/>
            <consortium name="The Broad Institute Genome Sequencing Center for Infectious Disease"/>
            <person name="Wu L."/>
            <person name="Ma J."/>
        </authorList>
    </citation>
    <scope>NUCLEOTIDE SEQUENCE [LARGE SCALE GENOMIC DNA]</scope>
    <source>
        <strain evidence="20">KCTC 33676</strain>
    </source>
</reference>
<dbReference type="GO" id="GO:0003678">
    <property type="term" value="F:DNA helicase activity"/>
    <property type="evidence" value="ECO:0007669"/>
    <property type="project" value="UniProtKB-EC"/>
</dbReference>
<comment type="catalytic activity">
    <reaction evidence="12 13">
        <text>ATP + H2O = ADP + phosphate + H(+)</text>
        <dbReference type="Rhea" id="RHEA:13065"/>
        <dbReference type="ChEBI" id="CHEBI:15377"/>
        <dbReference type="ChEBI" id="CHEBI:15378"/>
        <dbReference type="ChEBI" id="CHEBI:30616"/>
        <dbReference type="ChEBI" id="CHEBI:43474"/>
        <dbReference type="ChEBI" id="CHEBI:456216"/>
        <dbReference type="EC" id="5.6.2.4"/>
    </reaction>
</comment>
<evidence type="ECO:0000256" key="10">
    <source>
        <dbReference type="ARBA" id="ARBA00023235"/>
    </source>
</evidence>
<accession>A0ABW5RBM3</accession>
<dbReference type="RefSeq" id="WP_379929976.1">
    <property type="nucleotide sequence ID" value="NZ_JBHUMM010000037.1"/>
</dbReference>
<evidence type="ECO:0000256" key="9">
    <source>
        <dbReference type="ARBA" id="ARBA00023204"/>
    </source>
</evidence>
<dbReference type="PROSITE" id="PS51217">
    <property type="entry name" value="UVRD_HELICASE_CTER"/>
    <property type="match status" value="1"/>
</dbReference>
<dbReference type="EMBL" id="JBHUMM010000037">
    <property type="protein sequence ID" value="MFD2672413.1"/>
    <property type="molecule type" value="Genomic_DNA"/>
</dbReference>
<keyword evidence="7 13" id="KW-0067">ATP-binding</keyword>
<evidence type="ECO:0000313" key="19">
    <source>
        <dbReference type="EMBL" id="MFD2672413.1"/>
    </source>
</evidence>
<evidence type="ECO:0000256" key="11">
    <source>
        <dbReference type="ARBA" id="ARBA00034617"/>
    </source>
</evidence>
<keyword evidence="4 13" id="KW-0378">Hydrolase</keyword>
<evidence type="ECO:0000256" key="4">
    <source>
        <dbReference type="ARBA" id="ARBA00022801"/>
    </source>
</evidence>
<dbReference type="InterPro" id="IPR038726">
    <property type="entry name" value="PDDEXK_AddAB-type"/>
</dbReference>
<comment type="cofactor">
    <cofactor evidence="13">
        <name>Mg(2+)</name>
        <dbReference type="ChEBI" id="CHEBI:18420"/>
    </cofactor>
</comment>
<keyword evidence="20" id="KW-1185">Reference proteome</keyword>
<evidence type="ECO:0000256" key="8">
    <source>
        <dbReference type="ARBA" id="ARBA00023125"/>
    </source>
</evidence>
<proteinExistence type="inferred from homology"/>
<dbReference type="InterPro" id="IPR011335">
    <property type="entry name" value="Restrct_endonuc-II-like"/>
</dbReference>
<protein>
    <recommendedName>
        <fullName evidence="13">ATP-dependent helicase/nuclease subunit A</fullName>
        <ecNumber evidence="13">3.1.-.-</ecNumber>
        <ecNumber evidence="13">5.6.2.4</ecNumber>
    </recommendedName>
    <alternativeName>
        <fullName evidence="13">ATP-dependent helicase/nuclease AddA</fullName>
    </alternativeName>
    <alternativeName>
        <fullName evidence="13">DNA 3'-5' helicase AddA</fullName>
    </alternativeName>
</protein>
<dbReference type="Proteomes" id="UP001597497">
    <property type="component" value="Unassembled WGS sequence"/>
</dbReference>
<dbReference type="CDD" id="cd18807">
    <property type="entry name" value="SF1_C_UvrD"/>
    <property type="match status" value="1"/>
</dbReference>
<evidence type="ECO:0000256" key="12">
    <source>
        <dbReference type="ARBA" id="ARBA00048988"/>
    </source>
</evidence>
<dbReference type="PANTHER" id="PTHR11070:SF48">
    <property type="entry name" value="ATP-DEPENDENT HELICASE_NUCLEASE SUBUNIT A"/>
    <property type="match status" value="1"/>
</dbReference>
<organism evidence="19 20">
    <name type="scientific">Marinicrinis sediminis</name>
    <dbReference type="NCBI Taxonomy" id="1652465"/>
    <lineage>
        <taxon>Bacteria</taxon>
        <taxon>Bacillati</taxon>
        <taxon>Bacillota</taxon>
        <taxon>Bacilli</taxon>
        <taxon>Bacillales</taxon>
        <taxon>Paenibacillaceae</taxon>
    </lineage>
</organism>
<keyword evidence="6 13" id="KW-0269">Exonuclease</keyword>
<dbReference type="EC" id="3.1.-.-" evidence="13"/>
<dbReference type="Pfam" id="PF00580">
    <property type="entry name" value="UvrD-helicase"/>
    <property type="match status" value="1"/>
</dbReference>
<keyword evidence="1 13" id="KW-0540">Nuclease</keyword>
<comment type="caution">
    <text evidence="19">The sequence shown here is derived from an EMBL/GenBank/DDBJ whole genome shotgun (WGS) entry which is preliminary data.</text>
</comment>
<keyword evidence="5 13" id="KW-0347">Helicase</keyword>
<feature type="binding site" evidence="14">
    <location>
        <begin position="34"/>
        <end position="41"/>
    </location>
    <ligand>
        <name>ATP</name>
        <dbReference type="ChEBI" id="CHEBI:30616"/>
    </ligand>
</feature>
<dbReference type="Pfam" id="PF13361">
    <property type="entry name" value="UvrD_C"/>
    <property type="match status" value="2"/>
</dbReference>
<dbReference type="Pfam" id="PF12705">
    <property type="entry name" value="PDDEXK_1"/>
    <property type="match status" value="1"/>
</dbReference>
<keyword evidence="3 13" id="KW-0227">DNA damage</keyword>
<evidence type="ECO:0000256" key="3">
    <source>
        <dbReference type="ARBA" id="ARBA00022763"/>
    </source>
</evidence>
<evidence type="ECO:0000256" key="7">
    <source>
        <dbReference type="ARBA" id="ARBA00022840"/>
    </source>
</evidence>
<dbReference type="InterPro" id="IPR011604">
    <property type="entry name" value="PDDEXK-like_dom_sf"/>
</dbReference>
<feature type="compositionally biased region" description="Acidic residues" evidence="16">
    <location>
        <begin position="562"/>
        <end position="576"/>
    </location>
</feature>
<dbReference type="InterPro" id="IPR027417">
    <property type="entry name" value="P-loop_NTPase"/>
</dbReference>
<keyword evidence="2 13" id="KW-0547">Nucleotide-binding</keyword>
<feature type="domain" description="UvrD-like helicase C-terminal" evidence="18">
    <location>
        <begin position="559"/>
        <end position="855"/>
    </location>
</feature>
<gene>
    <name evidence="13 19" type="primary">addA</name>
    <name evidence="19" type="ORF">ACFSUC_12640</name>
</gene>
<evidence type="ECO:0000256" key="2">
    <source>
        <dbReference type="ARBA" id="ARBA00022741"/>
    </source>
</evidence>
<keyword evidence="10 13" id="KW-0413">Isomerase</keyword>
<feature type="region of interest" description="Disordered" evidence="16">
    <location>
        <begin position="561"/>
        <end position="581"/>
    </location>
</feature>
<evidence type="ECO:0000256" key="5">
    <source>
        <dbReference type="ARBA" id="ARBA00022806"/>
    </source>
</evidence>
<dbReference type="PANTHER" id="PTHR11070">
    <property type="entry name" value="UVRD / RECB / PCRA DNA HELICASE FAMILY MEMBER"/>
    <property type="match status" value="1"/>
</dbReference>
<evidence type="ECO:0000259" key="18">
    <source>
        <dbReference type="PROSITE" id="PS51217"/>
    </source>
</evidence>
<comment type="catalytic activity">
    <reaction evidence="11 13">
        <text>Couples ATP hydrolysis with the unwinding of duplex DNA by translocating in the 3'-5' direction.</text>
        <dbReference type="EC" id="5.6.2.4"/>
    </reaction>
</comment>
<evidence type="ECO:0000256" key="16">
    <source>
        <dbReference type="SAM" id="MobiDB-lite"/>
    </source>
</evidence>
<comment type="function">
    <text evidence="13">The heterodimer acts as both an ATP-dependent DNA helicase and an ATP-dependent, dual-direction single-stranded exonuclease. Recognizes the chi site generating a DNA molecule suitable for the initiation of homologous recombination. The AddA nuclease domain is required for chi fragment generation; this subunit has the helicase and 3' -&gt; 5' nuclease activities.</text>
</comment>
<dbReference type="EC" id="5.6.2.4" evidence="13"/>
<dbReference type="Gene3D" id="3.90.320.10">
    <property type="match status" value="1"/>
</dbReference>
<dbReference type="GO" id="GO:0016787">
    <property type="term" value="F:hydrolase activity"/>
    <property type="evidence" value="ECO:0007669"/>
    <property type="project" value="UniProtKB-KW"/>
</dbReference>
<comment type="subunit">
    <text evidence="13">Heterodimer of AddA and AddB/RexB.</text>
</comment>
<dbReference type="SUPFAM" id="SSF52540">
    <property type="entry name" value="P-loop containing nucleoside triphosphate hydrolases"/>
    <property type="match status" value="1"/>
</dbReference>
<dbReference type="HAMAP" id="MF_01451">
    <property type="entry name" value="AddA"/>
    <property type="match status" value="1"/>
</dbReference>
<dbReference type="InterPro" id="IPR000212">
    <property type="entry name" value="DNA_helicase_UvrD/REP"/>
</dbReference>
<dbReference type="PROSITE" id="PS51198">
    <property type="entry name" value="UVRD_HELICASE_ATP_BIND"/>
    <property type="match status" value="1"/>
</dbReference>